<comment type="caution">
    <text evidence="10">Lacks conserved residue(s) required for the propagation of feature annotation.</text>
</comment>
<keyword evidence="7 10" id="KW-0472">Membrane</keyword>
<feature type="binding site" evidence="10">
    <location>
        <begin position="11"/>
        <end position="13"/>
    </location>
    <ligand>
        <name>UDP-N-acetyl-alpha-D-glucosamine</name>
        <dbReference type="ChEBI" id="CHEBI:57705"/>
    </ligand>
</feature>
<comment type="pathway">
    <text evidence="10">Cell wall biogenesis; peptidoglycan biosynthesis.</text>
</comment>
<feature type="binding site" evidence="10">
    <location>
        <position position="167"/>
    </location>
    <ligand>
        <name>UDP-N-acetyl-alpha-D-glucosamine</name>
        <dbReference type="ChEBI" id="CHEBI:57705"/>
    </ligand>
</feature>
<comment type="function">
    <text evidence="10">Cell wall formation. Catalyzes the transfer of a GlcNAc subunit on undecaprenyl-pyrophosphoryl-MurNAc-pentapeptide (lipid intermediate I) to form undecaprenyl-pyrophosphoryl-MurNAc-(pentapeptide)GlcNAc (lipid intermediate II).</text>
</comment>
<feature type="domain" description="Glycosyl transferase family 28 C-terminal" evidence="12">
    <location>
        <begin position="192"/>
        <end position="356"/>
    </location>
</feature>
<dbReference type="GO" id="GO:0009252">
    <property type="term" value="P:peptidoglycan biosynthetic process"/>
    <property type="evidence" value="ECO:0007669"/>
    <property type="project" value="UniProtKB-UniRule"/>
</dbReference>
<dbReference type="InterPro" id="IPR007235">
    <property type="entry name" value="Glyco_trans_28_C"/>
</dbReference>
<evidence type="ECO:0000256" key="10">
    <source>
        <dbReference type="HAMAP-Rule" id="MF_00033"/>
    </source>
</evidence>
<evidence type="ECO:0000256" key="9">
    <source>
        <dbReference type="ARBA" id="ARBA00023316"/>
    </source>
</evidence>
<proteinExistence type="inferred from homology"/>
<evidence type="ECO:0000256" key="5">
    <source>
        <dbReference type="ARBA" id="ARBA00022960"/>
    </source>
</evidence>
<feature type="binding site" evidence="10">
    <location>
        <position position="199"/>
    </location>
    <ligand>
        <name>UDP-N-acetyl-alpha-D-glucosamine</name>
        <dbReference type="ChEBI" id="CHEBI:57705"/>
    </ligand>
</feature>
<reference evidence="13" key="1">
    <citation type="journal article" date="2021" name="PeerJ">
        <title>Extensive microbial diversity within the chicken gut microbiome revealed by metagenomics and culture.</title>
        <authorList>
            <person name="Gilroy R."/>
            <person name="Ravi A."/>
            <person name="Getino M."/>
            <person name="Pursley I."/>
            <person name="Horton D.L."/>
            <person name="Alikhan N.F."/>
            <person name="Baker D."/>
            <person name="Gharbi K."/>
            <person name="Hall N."/>
            <person name="Watson M."/>
            <person name="Adriaenssens E.M."/>
            <person name="Foster-Nyarko E."/>
            <person name="Jarju S."/>
            <person name="Secka A."/>
            <person name="Antonio M."/>
            <person name="Oren A."/>
            <person name="Chaudhuri R.R."/>
            <person name="La Ragione R."/>
            <person name="Hildebrand F."/>
            <person name="Pallen M.J."/>
        </authorList>
    </citation>
    <scope>NUCLEOTIDE SEQUENCE</scope>
    <source>
        <strain evidence="13">CHK169-11906</strain>
    </source>
</reference>
<comment type="subcellular location">
    <subcellularLocation>
        <location evidence="10">Cell membrane</location>
        <topology evidence="10">Peripheral membrane protein</topology>
        <orientation evidence="10">Cytoplasmic side</orientation>
    </subcellularLocation>
</comment>
<keyword evidence="2 10" id="KW-0132">Cell division</keyword>
<dbReference type="SUPFAM" id="SSF53756">
    <property type="entry name" value="UDP-Glycosyltransferase/glycogen phosphorylase"/>
    <property type="match status" value="1"/>
</dbReference>
<dbReference type="GO" id="GO:0071555">
    <property type="term" value="P:cell wall organization"/>
    <property type="evidence" value="ECO:0007669"/>
    <property type="project" value="UniProtKB-KW"/>
</dbReference>
<dbReference type="GO" id="GO:0008360">
    <property type="term" value="P:regulation of cell shape"/>
    <property type="evidence" value="ECO:0007669"/>
    <property type="project" value="UniProtKB-KW"/>
</dbReference>
<accession>A0A9D2L4B5</accession>
<organism evidence="13 14">
    <name type="scientific">Candidatus Alistipes avicola</name>
    <dbReference type="NCBI Taxonomy" id="2838432"/>
    <lineage>
        <taxon>Bacteria</taxon>
        <taxon>Pseudomonadati</taxon>
        <taxon>Bacteroidota</taxon>
        <taxon>Bacteroidia</taxon>
        <taxon>Bacteroidales</taxon>
        <taxon>Rikenellaceae</taxon>
        <taxon>Alistipes</taxon>
    </lineage>
</organism>
<dbReference type="GO" id="GO:0005975">
    <property type="term" value="P:carbohydrate metabolic process"/>
    <property type="evidence" value="ECO:0007669"/>
    <property type="project" value="InterPro"/>
</dbReference>
<keyword evidence="8 10" id="KW-0131">Cell cycle</keyword>
<dbReference type="InterPro" id="IPR006009">
    <property type="entry name" value="GlcNAc_MurG"/>
</dbReference>
<keyword evidence="5 10" id="KW-0133">Cell shape</keyword>
<reference evidence="13" key="2">
    <citation type="submission" date="2021-04" db="EMBL/GenBank/DDBJ databases">
        <authorList>
            <person name="Gilroy R."/>
        </authorList>
    </citation>
    <scope>NUCLEOTIDE SEQUENCE</scope>
    <source>
        <strain evidence="13">CHK169-11906</strain>
    </source>
</reference>
<dbReference type="Pfam" id="PF04101">
    <property type="entry name" value="Glyco_tran_28_C"/>
    <property type="match status" value="1"/>
</dbReference>
<keyword evidence="4 10" id="KW-0808">Transferase</keyword>
<evidence type="ECO:0000313" key="14">
    <source>
        <dbReference type="Proteomes" id="UP000824259"/>
    </source>
</evidence>
<evidence type="ECO:0000259" key="11">
    <source>
        <dbReference type="Pfam" id="PF03033"/>
    </source>
</evidence>
<dbReference type="EMBL" id="DWYR01000013">
    <property type="protein sequence ID" value="HJA99044.1"/>
    <property type="molecule type" value="Genomic_DNA"/>
</dbReference>
<dbReference type="HAMAP" id="MF_00033">
    <property type="entry name" value="MurG"/>
    <property type="match status" value="1"/>
</dbReference>
<comment type="similarity">
    <text evidence="10">Belongs to the glycosyltransferase 28 family. MurG subfamily.</text>
</comment>
<dbReference type="NCBIfam" id="TIGR01133">
    <property type="entry name" value="murG"/>
    <property type="match status" value="1"/>
</dbReference>
<evidence type="ECO:0000256" key="8">
    <source>
        <dbReference type="ARBA" id="ARBA00023306"/>
    </source>
</evidence>
<keyword evidence="1 10" id="KW-1003">Cell membrane</keyword>
<dbReference type="CDD" id="cd03785">
    <property type="entry name" value="GT28_MurG"/>
    <property type="match status" value="1"/>
</dbReference>
<comment type="catalytic activity">
    <reaction evidence="10">
        <text>di-trans,octa-cis-undecaprenyl diphospho-N-acetyl-alpha-D-muramoyl-L-alanyl-D-glutamyl-meso-2,6-diaminopimeloyl-D-alanyl-D-alanine + UDP-N-acetyl-alpha-D-glucosamine = di-trans,octa-cis-undecaprenyl diphospho-[N-acetyl-alpha-D-glucosaminyl-(1-&gt;4)]-N-acetyl-alpha-D-muramoyl-L-alanyl-D-glutamyl-meso-2,6-diaminopimeloyl-D-alanyl-D-alanine + UDP + H(+)</text>
        <dbReference type="Rhea" id="RHEA:31227"/>
        <dbReference type="ChEBI" id="CHEBI:15378"/>
        <dbReference type="ChEBI" id="CHEBI:57705"/>
        <dbReference type="ChEBI" id="CHEBI:58223"/>
        <dbReference type="ChEBI" id="CHEBI:61387"/>
        <dbReference type="ChEBI" id="CHEBI:61388"/>
        <dbReference type="EC" id="2.4.1.227"/>
    </reaction>
</comment>
<evidence type="ECO:0000256" key="2">
    <source>
        <dbReference type="ARBA" id="ARBA00022618"/>
    </source>
</evidence>
<dbReference type="PANTHER" id="PTHR21015">
    <property type="entry name" value="UDP-N-ACETYLGLUCOSAMINE--N-ACETYLMURAMYL-(PENTAPEPTIDE) PYROPHOSPHORYL-UNDECAPRENOL N-ACETYLGLUCOSAMINE TRANSFERASE 1"/>
    <property type="match status" value="1"/>
</dbReference>
<evidence type="ECO:0000256" key="7">
    <source>
        <dbReference type="ARBA" id="ARBA00023136"/>
    </source>
</evidence>
<comment type="caution">
    <text evidence="13">The sequence shown here is derived from an EMBL/GenBank/DDBJ whole genome shotgun (WGS) entry which is preliminary data.</text>
</comment>
<dbReference type="InterPro" id="IPR004276">
    <property type="entry name" value="GlycoTrans_28_N"/>
</dbReference>
<keyword evidence="6 10" id="KW-0573">Peptidoglycan synthesis</keyword>
<dbReference type="Pfam" id="PF03033">
    <property type="entry name" value="Glyco_transf_28"/>
    <property type="match status" value="1"/>
</dbReference>
<evidence type="ECO:0000313" key="13">
    <source>
        <dbReference type="EMBL" id="HJA99044.1"/>
    </source>
</evidence>
<feature type="domain" description="Glycosyltransferase family 28 N-terminal" evidence="11">
    <location>
        <begin position="4"/>
        <end position="143"/>
    </location>
</feature>
<evidence type="ECO:0000256" key="3">
    <source>
        <dbReference type="ARBA" id="ARBA00022676"/>
    </source>
</evidence>
<dbReference type="GO" id="GO:0051301">
    <property type="term" value="P:cell division"/>
    <property type="evidence" value="ECO:0007669"/>
    <property type="project" value="UniProtKB-KW"/>
</dbReference>
<dbReference type="Proteomes" id="UP000824259">
    <property type="component" value="Unassembled WGS sequence"/>
</dbReference>
<feature type="binding site" evidence="10">
    <location>
        <position position="126"/>
    </location>
    <ligand>
        <name>UDP-N-acetyl-alpha-D-glucosamine</name>
        <dbReference type="ChEBI" id="CHEBI:57705"/>
    </ligand>
</feature>
<evidence type="ECO:0000259" key="12">
    <source>
        <dbReference type="Pfam" id="PF04101"/>
    </source>
</evidence>
<evidence type="ECO:0000256" key="1">
    <source>
        <dbReference type="ARBA" id="ARBA00022475"/>
    </source>
</evidence>
<name>A0A9D2L4B5_9BACT</name>
<protein>
    <recommendedName>
        <fullName evidence="10">UDP-N-acetylglucosamine--N-acetylmuramyl-(pentapeptide) pyrophosphoryl-undecaprenol N-acetylglucosamine transferase</fullName>
        <ecNumber evidence="10">2.4.1.227</ecNumber>
    </recommendedName>
    <alternativeName>
        <fullName evidence="10">Undecaprenyl-PP-MurNAc-pentapeptide-UDPGlcNAc GlcNAc transferase</fullName>
    </alternativeName>
</protein>
<keyword evidence="9 10" id="KW-0961">Cell wall biogenesis/degradation</keyword>
<dbReference type="AlphaFoldDB" id="A0A9D2L4B5"/>
<keyword evidence="3 10" id="KW-0328">Glycosyltransferase</keyword>
<dbReference type="PANTHER" id="PTHR21015:SF22">
    <property type="entry name" value="GLYCOSYLTRANSFERASE"/>
    <property type="match status" value="1"/>
</dbReference>
<dbReference type="EC" id="2.4.1.227" evidence="10"/>
<feature type="binding site" evidence="10">
    <location>
        <position position="254"/>
    </location>
    <ligand>
        <name>UDP-N-acetyl-alpha-D-glucosamine</name>
        <dbReference type="ChEBI" id="CHEBI:57705"/>
    </ligand>
</feature>
<evidence type="ECO:0000256" key="6">
    <source>
        <dbReference type="ARBA" id="ARBA00022984"/>
    </source>
</evidence>
<dbReference type="GO" id="GO:0005886">
    <property type="term" value="C:plasma membrane"/>
    <property type="evidence" value="ECO:0007669"/>
    <property type="project" value="UniProtKB-SubCell"/>
</dbReference>
<gene>
    <name evidence="10 13" type="primary">murG</name>
    <name evidence="13" type="ORF">H9779_05530</name>
</gene>
<sequence>MYKIIVSGGGTGGHIYPAVAVAEALERRLGDQVEILFVGAEGKMEMEKVPQLGYRIVGLPIAGMQRRLDWHNLLVPFKVLKSIRRARCVIRDFGADIVVGFGGYASAPVLWAAQRMGVPTIIQEQNSYAGVTNKILAKGARTICVSYDGMERFFPKEKLVMTGNPLRGRFSKTGADRTEALAHFGLKEGMPVLLVVGGSLGTRTLNEMMKAWILKHEGKAPVQVIWQTGKYYEREMRDFLAAHPTGNIWQGAFIDRMDYAYAAADLVISRSGACTVSELCLVAKPVIFVPSPNVAEDHQTKNARALADKGAARLVPDAQAVASAMQEAEALLGDRERLASLSRNIEALAIADSADRIVDQILRQLEKGRK</sequence>
<feature type="binding site" evidence="10">
    <location>
        <position position="299"/>
    </location>
    <ligand>
        <name>UDP-N-acetyl-alpha-D-glucosamine</name>
        <dbReference type="ChEBI" id="CHEBI:57705"/>
    </ligand>
</feature>
<dbReference type="GO" id="GO:0050511">
    <property type="term" value="F:undecaprenyldiphospho-muramoylpentapeptide beta-N-acetylglucosaminyltransferase activity"/>
    <property type="evidence" value="ECO:0007669"/>
    <property type="project" value="UniProtKB-UniRule"/>
</dbReference>
<dbReference type="Gene3D" id="3.40.50.2000">
    <property type="entry name" value="Glycogen Phosphorylase B"/>
    <property type="match status" value="2"/>
</dbReference>
<evidence type="ECO:0000256" key="4">
    <source>
        <dbReference type="ARBA" id="ARBA00022679"/>
    </source>
</evidence>